<evidence type="ECO:0000256" key="13">
    <source>
        <dbReference type="ARBA" id="ARBA00049802"/>
    </source>
</evidence>
<evidence type="ECO:0000256" key="8">
    <source>
        <dbReference type="ARBA" id="ARBA00023004"/>
    </source>
</evidence>
<dbReference type="PANTHER" id="PTHR13069:SF21">
    <property type="entry name" value="ALKYLATED DNA REPAIR PROTEIN ALKB HOMOLOG 8"/>
    <property type="match status" value="1"/>
</dbReference>
<dbReference type="AlphaFoldDB" id="A0ABD3X140"/>
<dbReference type="SUPFAM" id="SSF53335">
    <property type="entry name" value="S-adenosyl-L-methionine-dependent methyltransferases"/>
    <property type="match status" value="1"/>
</dbReference>
<dbReference type="InterPro" id="IPR012677">
    <property type="entry name" value="Nucleotide-bd_a/b_plait_sf"/>
</dbReference>
<dbReference type="SUPFAM" id="SSF51197">
    <property type="entry name" value="Clavaminate synthase-like"/>
    <property type="match status" value="1"/>
</dbReference>
<dbReference type="Gene3D" id="3.30.70.330">
    <property type="match status" value="1"/>
</dbReference>
<keyword evidence="18" id="KW-1185">Reference proteome</keyword>
<comment type="cofactor">
    <cofactor evidence="1">
        <name>Fe(2+)</name>
        <dbReference type="ChEBI" id="CHEBI:29033"/>
    </cofactor>
</comment>
<keyword evidence="8" id="KW-0408">Iron</keyword>
<dbReference type="Pfam" id="PF08241">
    <property type="entry name" value="Methyltransf_11"/>
    <property type="match status" value="1"/>
</dbReference>
<dbReference type="GO" id="GO:0006400">
    <property type="term" value="P:tRNA modification"/>
    <property type="evidence" value="ECO:0007669"/>
    <property type="project" value="UniProtKB-ARBA"/>
</dbReference>
<evidence type="ECO:0000259" key="16">
    <source>
        <dbReference type="PROSITE" id="PS51471"/>
    </source>
</evidence>
<evidence type="ECO:0000256" key="11">
    <source>
        <dbReference type="ARBA" id="ARBA00045506"/>
    </source>
</evidence>
<feature type="domain" description="RRM" evidence="15">
    <location>
        <begin position="59"/>
        <end position="140"/>
    </location>
</feature>
<dbReference type="InterPro" id="IPR013216">
    <property type="entry name" value="Methyltransf_11"/>
</dbReference>
<dbReference type="EMBL" id="JBJQND010000004">
    <property type="protein sequence ID" value="KAL3879966.1"/>
    <property type="molecule type" value="Genomic_DNA"/>
</dbReference>
<dbReference type="PANTHER" id="PTHR13069">
    <property type="entry name" value="ALKYLATED DNA REPAIR PROTEIN ALKB HOMOLOG 8"/>
    <property type="match status" value="1"/>
</dbReference>
<dbReference type="GO" id="GO:0106335">
    <property type="term" value="F:tRNA (5-carboxymethyluridine(34)-5-O)-methyltransferase activity"/>
    <property type="evidence" value="ECO:0007669"/>
    <property type="project" value="UniProtKB-EC"/>
</dbReference>
<dbReference type="GO" id="GO:0003723">
    <property type="term" value="F:RNA binding"/>
    <property type="evidence" value="ECO:0007669"/>
    <property type="project" value="UniProtKB-UniRule"/>
</dbReference>
<dbReference type="InterPro" id="IPR027450">
    <property type="entry name" value="AlkB-like"/>
</dbReference>
<dbReference type="InterPro" id="IPR051422">
    <property type="entry name" value="AlkB_tRNA_MeTrf/Diox"/>
</dbReference>
<comment type="similarity">
    <text evidence="2">Belongs to the alkB family.</text>
</comment>
<keyword evidence="6" id="KW-0862">Zinc</keyword>
<evidence type="ECO:0000256" key="6">
    <source>
        <dbReference type="ARBA" id="ARBA00022833"/>
    </source>
</evidence>
<feature type="domain" description="Fe2OG dioxygenase" evidence="16">
    <location>
        <begin position="237"/>
        <end position="343"/>
    </location>
</feature>
<dbReference type="GO" id="GO:0032259">
    <property type="term" value="P:methylation"/>
    <property type="evidence" value="ECO:0007669"/>
    <property type="project" value="UniProtKB-KW"/>
</dbReference>
<dbReference type="InterPro" id="IPR005123">
    <property type="entry name" value="Oxoglu/Fe-dep_dioxygenase_dom"/>
</dbReference>
<evidence type="ECO:0000259" key="15">
    <source>
        <dbReference type="PROSITE" id="PS50102"/>
    </source>
</evidence>
<dbReference type="EC" id="2.1.1.229" evidence="3"/>
<sequence length="764" mass="86344">MLDSFLQNDTVHLCNIKNMEALSDIKLGKTGKKLKKKQARLRHTLLKHDGIEIQDRPTNILCVNNAGLDTGMTRDEVFEVFCKYGETDDILMLPKKPYCFVCYKLVENAEEAYVHLNGYTIPATDTRKTSCTFYISFVSKVPESLSPSNKLPPGLILLHDIISKEYGQRLLDSINWKEPTIQAQQRELKHRRVKHYGYEFKYGINNVDPDDPLPEGIPTLCNDVIKQALQTGHVKFTPDQLTINQYEPGQGIPPHVDTPSAFEDGIMSLSLGSQVLMDFRHPDGQHLSVLLPPCSLLIMTGESRYIWSHGITPRKSDIIPAPGGGLTLAPRGLRTSFTFRKITGVKESQTLEGRDYKHTVLENDDAAAKLENVHVHQVYDNIADHFSGTRHSPWPRISEFLKQLPVGSLVADIGCGNGKYLGVNNQICMIGSDRSQNLVKICRERNYLAIISDILSIPLRTESFDVAICIAVIHHLSTKDRRLRALSELLRIVRPKGKVLVYVWAMEQELHQVKSKYLKEKHFDNTEPMLLSCDQQEVEKSSKSCNDLGEMARLQSQTEACSASIIEDKKCSVAGSPNIQAKHECTDIVESPNLNKLTICHDHSNKELTESSKKLNDQHIMVDHFDPCSSSSENGNASVAMEKIVAIDTKQTGPQIDLENGHTDSQSEEKMKWAKRLEVHVNRTQFKQQDILVPWQLKNKTQNNKDIKSEIGECKDASTFHRFYHVFKQGELEALCRELECCKVINSYYDQGNWAVMLEKVVAL</sequence>
<keyword evidence="9" id="KW-0511">Multifunctional enzyme</keyword>
<organism evidence="17 18">
    <name type="scientific">Sinanodonta woodiana</name>
    <name type="common">Chinese pond mussel</name>
    <name type="synonym">Anodonta woodiana</name>
    <dbReference type="NCBI Taxonomy" id="1069815"/>
    <lineage>
        <taxon>Eukaryota</taxon>
        <taxon>Metazoa</taxon>
        <taxon>Spiralia</taxon>
        <taxon>Lophotrochozoa</taxon>
        <taxon>Mollusca</taxon>
        <taxon>Bivalvia</taxon>
        <taxon>Autobranchia</taxon>
        <taxon>Heteroconchia</taxon>
        <taxon>Palaeoheterodonta</taxon>
        <taxon>Unionida</taxon>
        <taxon>Unionoidea</taxon>
        <taxon>Unionidae</taxon>
        <taxon>Unioninae</taxon>
        <taxon>Sinanodonta</taxon>
    </lineage>
</organism>
<comment type="caution">
    <text evidence="17">The sequence shown here is derived from an EMBL/GenBank/DDBJ whole genome shotgun (WGS) entry which is preliminary data.</text>
</comment>
<evidence type="ECO:0000256" key="1">
    <source>
        <dbReference type="ARBA" id="ARBA00001954"/>
    </source>
</evidence>
<dbReference type="FunFam" id="3.30.70.330:FF:000570">
    <property type="entry name" value="ALKylated DNA repair protein AlkB homolog"/>
    <property type="match status" value="1"/>
</dbReference>
<keyword evidence="7 14" id="KW-0694">RNA-binding</keyword>
<dbReference type="InterPro" id="IPR029063">
    <property type="entry name" value="SAM-dependent_MTases_sf"/>
</dbReference>
<keyword evidence="4" id="KW-0489">Methyltransferase</keyword>
<dbReference type="InterPro" id="IPR037151">
    <property type="entry name" value="AlkB-like_sf"/>
</dbReference>
<dbReference type="SUPFAM" id="SSF54928">
    <property type="entry name" value="RNA-binding domain, RBD"/>
    <property type="match status" value="1"/>
</dbReference>
<evidence type="ECO:0000256" key="10">
    <source>
        <dbReference type="ARBA" id="ARBA00034996"/>
    </source>
</evidence>
<evidence type="ECO:0000256" key="9">
    <source>
        <dbReference type="ARBA" id="ARBA00023268"/>
    </source>
</evidence>
<accession>A0ABD3X140</accession>
<dbReference type="CDD" id="cd02440">
    <property type="entry name" value="AdoMet_MTases"/>
    <property type="match status" value="1"/>
</dbReference>
<evidence type="ECO:0000313" key="18">
    <source>
        <dbReference type="Proteomes" id="UP001634394"/>
    </source>
</evidence>
<name>A0ABD3X140_SINWO</name>
<protein>
    <recommendedName>
        <fullName evidence="3">tRNA (carboxymethyluridine(34)-5-O)-methyltransferase</fullName>
        <ecNumber evidence="3">2.1.1.229</ecNumber>
    </recommendedName>
    <alternativeName>
        <fullName evidence="12">Alkylated DNA repair protein alkB homolog 8</fullName>
    </alternativeName>
    <alternativeName>
        <fullName evidence="13">S-adenosyl-L-methionine-dependent tRNA methyltransferase ALKBH8</fullName>
    </alternativeName>
</protein>
<evidence type="ECO:0000256" key="5">
    <source>
        <dbReference type="ARBA" id="ARBA00022679"/>
    </source>
</evidence>
<dbReference type="Pfam" id="PF13532">
    <property type="entry name" value="2OG-FeII_Oxy_2"/>
    <property type="match status" value="1"/>
</dbReference>
<dbReference type="Pfam" id="PF00076">
    <property type="entry name" value="RRM_1"/>
    <property type="match status" value="1"/>
</dbReference>
<dbReference type="Proteomes" id="UP001634394">
    <property type="component" value="Unassembled WGS sequence"/>
</dbReference>
<gene>
    <name evidence="17" type="ORF">ACJMK2_032242</name>
</gene>
<dbReference type="PROSITE" id="PS50102">
    <property type="entry name" value="RRM"/>
    <property type="match status" value="1"/>
</dbReference>
<dbReference type="Gene3D" id="2.60.120.590">
    <property type="entry name" value="Alpha-ketoglutarate-dependent dioxygenase AlkB-like"/>
    <property type="match status" value="1"/>
</dbReference>
<evidence type="ECO:0000256" key="7">
    <source>
        <dbReference type="ARBA" id="ARBA00022884"/>
    </source>
</evidence>
<evidence type="ECO:0000256" key="14">
    <source>
        <dbReference type="PROSITE-ProRule" id="PRU00176"/>
    </source>
</evidence>
<dbReference type="InterPro" id="IPR000504">
    <property type="entry name" value="RRM_dom"/>
</dbReference>
<comment type="catalytic activity">
    <reaction evidence="10">
        <text>5-(carboxymethyl)uridine(34) in tRNA + S-adenosyl-L-methionine = 5-(2-methoxy-2-oxoethyl)uridine(34) in tRNA + S-adenosyl-L-homocysteine</text>
        <dbReference type="Rhea" id="RHEA:43208"/>
        <dbReference type="Rhea" id="RHEA-COMP:10407"/>
        <dbReference type="Rhea" id="RHEA-COMP:10408"/>
        <dbReference type="ChEBI" id="CHEBI:57856"/>
        <dbReference type="ChEBI" id="CHEBI:59789"/>
        <dbReference type="ChEBI" id="CHEBI:74851"/>
        <dbReference type="ChEBI" id="CHEBI:74882"/>
        <dbReference type="EC" id="2.1.1.229"/>
    </reaction>
</comment>
<evidence type="ECO:0000256" key="12">
    <source>
        <dbReference type="ARBA" id="ARBA00049786"/>
    </source>
</evidence>
<evidence type="ECO:0000256" key="4">
    <source>
        <dbReference type="ARBA" id="ARBA00022603"/>
    </source>
</evidence>
<dbReference type="InterPro" id="IPR035979">
    <property type="entry name" value="RBD_domain_sf"/>
</dbReference>
<evidence type="ECO:0000256" key="2">
    <source>
        <dbReference type="ARBA" id="ARBA00007879"/>
    </source>
</evidence>
<dbReference type="SMART" id="SM00360">
    <property type="entry name" value="RRM"/>
    <property type="match status" value="1"/>
</dbReference>
<dbReference type="PROSITE" id="PS51471">
    <property type="entry name" value="FE2OG_OXY"/>
    <property type="match status" value="1"/>
</dbReference>
<evidence type="ECO:0000313" key="17">
    <source>
        <dbReference type="EMBL" id="KAL3879966.1"/>
    </source>
</evidence>
<reference evidence="17 18" key="1">
    <citation type="submission" date="2024-11" db="EMBL/GenBank/DDBJ databases">
        <title>Chromosome-level genome assembly of the freshwater bivalve Anodonta woodiana.</title>
        <authorList>
            <person name="Chen X."/>
        </authorList>
    </citation>
    <scope>NUCLEOTIDE SEQUENCE [LARGE SCALE GENOMIC DNA]</scope>
    <source>
        <strain evidence="17">MN2024</strain>
        <tissue evidence="17">Gills</tissue>
    </source>
</reference>
<keyword evidence="5" id="KW-0808">Transferase</keyword>
<dbReference type="Gene3D" id="3.40.50.150">
    <property type="entry name" value="Vaccinia Virus protein VP39"/>
    <property type="match status" value="2"/>
</dbReference>
<proteinExistence type="inferred from homology"/>
<evidence type="ECO:0000256" key="3">
    <source>
        <dbReference type="ARBA" id="ARBA00012808"/>
    </source>
</evidence>
<comment type="function">
    <text evidence="11">Catalyzes the methylation of 5-carboxymethyl uridine to 5-methylcarboxymethyl uridine at the wobble position of the anticodon loop in tRNA via its methyltransferase domain. Catalyzes the last step in the formation of 5-methylcarboxymethyl uridine at the wobble position of the anticodon loop in target tRNA. Has a preference for tRNA(Arg) and tRNA(Glu), and does not bind tRNA(Lys). Binds tRNA and catalyzes the iron and alpha-ketoglutarate dependent hydroxylation of 5-methylcarboxymethyl uridine at the wobble position of the anticodon loop in tRNA via its dioxygenase domain, giving rise to 5-(S)-methoxycarbonylhydroxymethyluridine; has a preference for tRNA(Gly). Required for normal survival after DNA damage. May inhibit apoptosis and promote cell survival and angiogenesis.</text>
</comment>